<proteinExistence type="inferred from homology"/>
<evidence type="ECO:0000256" key="4">
    <source>
        <dbReference type="ARBA" id="ARBA00022679"/>
    </source>
</evidence>
<dbReference type="FunFam" id="1.10.10.60:FF:000007">
    <property type="entry name" value="Two-component response regulator"/>
    <property type="match status" value="1"/>
</dbReference>
<keyword evidence="8" id="KW-0804">Transcription</keyword>
<dbReference type="OrthoDB" id="74991at2759"/>
<dbReference type="Gene3D" id="1.10.8.100">
    <property type="entry name" value="Ribosomal RNA adenine dimethylase-like, domain 2"/>
    <property type="match status" value="1"/>
</dbReference>
<feature type="binding site" evidence="10">
    <location>
        <position position="539"/>
    </location>
    <ligand>
        <name>S-adenosyl-L-methionine</name>
        <dbReference type="ChEBI" id="CHEBI:59789"/>
    </ligand>
</feature>
<dbReference type="NCBIfam" id="TIGR01557">
    <property type="entry name" value="myb_SHAQKYF"/>
    <property type="match status" value="1"/>
</dbReference>
<dbReference type="PROSITE" id="PS51294">
    <property type="entry name" value="HTH_MYB"/>
    <property type="match status" value="1"/>
</dbReference>
<dbReference type="Pfam" id="PF00398">
    <property type="entry name" value="RrnaAD"/>
    <property type="match status" value="1"/>
</dbReference>
<dbReference type="InterPro" id="IPR017930">
    <property type="entry name" value="Myb_dom"/>
</dbReference>
<accession>A0A2U1QPJ7</accession>
<dbReference type="EC" id="2.1.1.-" evidence="11"/>
<comment type="caution">
    <text evidence="14">The sequence shown here is derived from an EMBL/GenBank/DDBJ whole genome shotgun (WGS) entry which is preliminary data.</text>
</comment>
<dbReference type="InterPro" id="IPR029063">
    <property type="entry name" value="SAM-dependent_MTases_sf"/>
</dbReference>
<keyword evidence="15" id="KW-1185">Reference proteome</keyword>
<feature type="binding site" evidence="10">
    <location>
        <position position="564"/>
    </location>
    <ligand>
        <name>S-adenosyl-L-methionine</name>
        <dbReference type="ChEBI" id="CHEBI:59789"/>
    </ligand>
</feature>
<dbReference type="InterPro" id="IPR020596">
    <property type="entry name" value="rRNA_Ade_Mease_Trfase_CS"/>
</dbReference>
<dbReference type="PROSITE" id="PS01131">
    <property type="entry name" value="RRNA_A_DIMETH"/>
    <property type="match status" value="1"/>
</dbReference>
<dbReference type="FunFam" id="1.10.8.100:FF:000001">
    <property type="entry name" value="Ribosomal RNA small subunit methyltransferase A"/>
    <property type="match status" value="1"/>
</dbReference>
<dbReference type="SMART" id="SM00650">
    <property type="entry name" value="rADc"/>
    <property type="match status" value="1"/>
</dbReference>
<feature type="binding site" evidence="10">
    <location>
        <position position="610"/>
    </location>
    <ligand>
        <name>S-adenosyl-L-methionine</name>
        <dbReference type="ChEBI" id="CHEBI:59789"/>
    </ligand>
</feature>
<feature type="domain" description="HTH myb-type" evidence="13">
    <location>
        <begin position="116"/>
        <end position="177"/>
    </location>
</feature>
<evidence type="ECO:0000313" key="15">
    <source>
        <dbReference type="Proteomes" id="UP000245207"/>
    </source>
</evidence>
<dbReference type="CDD" id="cd02440">
    <property type="entry name" value="AdoMet_MTases"/>
    <property type="match status" value="1"/>
</dbReference>
<sequence length="800" mass="89802">MDALNIIKEKKDMIELILTNAHRTYGNRDGIIDHIEKQFKLKIILMSPDVDDMINTSRIGGKGVTIYFMKSVTVNEMNKLWATAMAREKSKQELSYAENEGSKRTRENDEQNGNVQKKPRVVWTKEMHQKFLEAIAQLGHDKTFPKKIVELMNVPGLTRENVASHLQKYRMCMKRAQEGFTDSSYGVTHPFTFNYSQRNFQQSYWNPFQTRFRNTTTSHFNLNSYNIRPKMAQHESLLNTIRFKPHHNFRVYGDERKNVLLSINDSKVRSNASFAGLRLTGDGKSVMFGENCHLGIRNVSDSCIPCPTASSLNQRFSYPELGNDDSIHCLSSVVSPGIGLGEPVRFSSQMSALAALLDVDEPISAIMNELQPSAASPGFDWNKATIFTSQQPTIMTQMQPSEVHQVTECTDAASFTQPQSAELQGIDWAEPPIFSPQQPPSGNEANASSEIFSDFTSTCLSPEFYEPGMKVSLSFQGNPTEHKQCQVTACAVSNNNKPKTRGPRISKIKIKEPDDYHATLKALNSKGRMPRKALGQHYMLNGEVNDKLVDAANVDDGDVVLEIGPGTGSLTNVLVESGANVLAIEKDPYMAALVTDRFASTQRVKVIQEDFTRCHLRYHLSSYMGSVSTDSTPYAKVVANIPFNISTDVVKQLLPMGDIFSEVVLLLQDEAALRMVDPSLRTHEYRPINIFINFYSDPEYIFKVPRANFFPQPKVDAAVVVFRLKQAVDYPKVSSTRSFFSMINSAFNGKRKMLRKTLQHLAPSLEIEEALVNVGLSATSRPEELTLEDFVKLHNLIVDT</sequence>
<dbReference type="EMBL" id="PKPP01000001">
    <property type="protein sequence ID" value="PWA99940.1"/>
    <property type="molecule type" value="Genomic_DNA"/>
</dbReference>
<dbReference type="GO" id="GO:0003677">
    <property type="term" value="F:DNA binding"/>
    <property type="evidence" value="ECO:0007669"/>
    <property type="project" value="InterPro"/>
</dbReference>
<name>A0A2U1QPJ7_ARTAN</name>
<dbReference type="InterPro" id="IPR006447">
    <property type="entry name" value="Myb_dom_plants"/>
</dbReference>
<evidence type="ECO:0000256" key="1">
    <source>
        <dbReference type="ARBA" id="ARBA00004123"/>
    </source>
</evidence>
<feature type="binding site" evidence="10">
    <location>
        <position position="640"/>
    </location>
    <ligand>
        <name>S-adenosyl-L-methionine</name>
        <dbReference type="ChEBI" id="CHEBI:59789"/>
    </ligand>
</feature>
<dbReference type="GO" id="GO:0000179">
    <property type="term" value="F:rRNA (adenine-N6,N6-)-dimethyltransferase activity"/>
    <property type="evidence" value="ECO:0007669"/>
    <property type="project" value="UniProtKB-UniRule"/>
</dbReference>
<dbReference type="Proteomes" id="UP000245207">
    <property type="component" value="Unassembled WGS sequence"/>
</dbReference>
<dbReference type="InterPro" id="IPR001737">
    <property type="entry name" value="KsgA/Erm"/>
</dbReference>
<evidence type="ECO:0000259" key="13">
    <source>
        <dbReference type="PROSITE" id="PS51294"/>
    </source>
</evidence>
<dbReference type="SUPFAM" id="SSF46689">
    <property type="entry name" value="Homeodomain-like"/>
    <property type="match status" value="1"/>
</dbReference>
<dbReference type="InterPro" id="IPR011530">
    <property type="entry name" value="rRNA_adenine_dimethylase"/>
</dbReference>
<keyword evidence="5 10" id="KW-0949">S-adenosyl-L-methionine</keyword>
<dbReference type="Gene3D" id="3.40.50.150">
    <property type="entry name" value="Vaccinia Virus protein VP39"/>
    <property type="match status" value="1"/>
</dbReference>
<dbReference type="AlphaFoldDB" id="A0A2U1QPJ7"/>
<feature type="region of interest" description="Disordered" evidence="12">
    <location>
        <begin position="92"/>
        <end position="118"/>
    </location>
</feature>
<evidence type="ECO:0000256" key="3">
    <source>
        <dbReference type="ARBA" id="ARBA00022603"/>
    </source>
</evidence>
<keyword evidence="6 10" id="KW-0694">RNA-binding</keyword>
<evidence type="ECO:0000256" key="8">
    <source>
        <dbReference type="ARBA" id="ARBA00023163"/>
    </source>
</evidence>
<comment type="subcellular location">
    <subcellularLocation>
        <location evidence="1">Nucleus</location>
    </subcellularLocation>
</comment>
<dbReference type="InterPro" id="IPR001005">
    <property type="entry name" value="SANT/Myb"/>
</dbReference>
<evidence type="ECO:0000256" key="5">
    <source>
        <dbReference type="ARBA" id="ARBA00022691"/>
    </source>
</evidence>
<gene>
    <name evidence="14" type="ORF">CTI12_AA000670</name>
</gene>
<comment type="similarity">
    <text evidence="10 11">Belongs to the class I-like SAM-binding methyltransferase superfamily. rRNA adenine N(6)-methyltransferase family.</text>
</comment>
<reference evidence="14 15" key="1">
    <citation type="journal article" date="2018" name="Mol. Plant">
        <title>The genome of Artemisia annua provides insight into the evolution of Asteraceae family and artemisinin biosynthesis.</title>
        <authorList>
            <person name="Shen Q."/>
            <person name="Zhang L."/>
            <person name="Liao Z."/>
            <person name="Wang S."/>
            <person name="Yan T."/>
            <person name="Shi P."/>
            <person name="Liu M."/>
            <person name="Fu X."/>
            <person name="Pan Q."/>
            <person name="Wang Y."/>
            <person name="Lv Z."/>
            <person name="Lu X."/>
            <person name="Zhang F."/>
            <person name="Jiang W."/>
            <person name="Ma Y."/>
            <person name="Chen M."/>
            <person name="Hao X."/>
            <person name="Li L."/>
            <person name="Tang Y."/>
            <person name="Lv G."/>
            <person name="Zhou Y."/>
            <person name="Sun X."/>
            <person name="Brodelius P.E."/>
            <person name="Rose J.K.C."/>
            <person name="Tang K."/>
        </authorList>
    </citation>
    <scope>NUCLEOTIDE SEQUENCE [LARGE SCALE GENOMIC DNA]</scope>
    <source>
        <strain evidence="15">cv. Huhao1</strain>
        <tissue evidence="14">Leaf</tissue>
    </source>
</reference>
<dbReference type="InterPro" id="IPR009057">
    <property type="entry name" value="Homeodomain-like_sf"/>
</dbReference>
<dbReference type="NCBIfam" id="TIGR00755">
    <property type="entry name" value="ksgA"/>
    <property type="match status" value="1"/>
</dbReference>
<evidence type="ECO:0000256" key="2">
    <source>
        <dbReference type="ARBA" id="ARBA00022552"/>
    </source>
</evidence>
<evidence type="ECO:0000313" key="14">
    <source>
        <dbReference type="EMBL" id="PWA99940.1"/>
    </source>
</evidence>
<protein>
    <recommendedName>
        <fullName evidence="11">rRNA adenine N(6)-methyltransferase</fullName>
        <ecNumber evidence="11">2.1.1.-</ecNumber>
    </recommendedName>
</protein>
<evidence type="ECO:0000256" key="12">
    <source>
        <dbReference type="SAM" id="MobiDB-lite"/>
    </source>
</evidence>
<dbReference type="PANTHER" id="PTHR11727:SF27">
    <property type="entry name" value="RIBOSOMAL RNA SMALL SUBUNIT METHYLTRANSFERASE, CHLOROPLASTIC"/>
    <property type="match status" value="1"/>
</dbReference>
<dbReference type="GO" id="GO:0005634">
    <property type="term" value="C:nucleus"/>
    <property type="evidence" value="ECO:0007669"/>
    <property type="project" value="UniProtKB-SubCell"/>
</dbReference>
<dbReference type="InterPro" id="IPR023165">
    <property type="entry name" value="rRNA_Ade_diMease-like_C"/>
</dbReference>
<keyword evidence="7" id="KW-0805">Transcription regulation</keyword>
<feature type="compositionally biased region" description="Basic and acidic residues" evidence="12">
    <location>
        <begin position="100"/>
        <end position="109"/>
    </location>
</feature>
<evidence type="ECO:0000256" key="10">
    <source>
        <dbReference type="PROSITE-ProRule" id="PRU01026"/>
    </source>
</evidence>
<evidence type="ECO:0000256" key="11">
    <source>
        <dbReference type="RuleBase" id="RU362106"/>
    </source>
</evidence>
<evidence type="ECO:0000256" key="9">
    <source>
        <dbReference type="ARBA" id="ARBA00023242"/>
    </source>
</evidence>
<dbReference type="InterPro" id="IPR020598">
    <property type="entry name" value="rRNA_Ade_methylase_Trfase_N"/>
</dbReference>
<dbReference type="PROSITE" id="PS51689">
    <property type="entry name" value="SAM_RNA_A_N6_MT"/>
    <property type="match status" value="1"/>
</dbReference>
<dbReference type="GO" id="GO:0003723">
    <property type="term" value="F:RNA binding"/>
    <property type="evidence" value="ECO:0007669"/>
    <property type="project" value="UniProtKB-UniRule"/>
</dbReference>
<keyword evidence="2 11" id="KW-0698">rRNA processing</keyword>
<dbReference type="STRING" id="35608.A0A2U1QPJ7"/>
<dbReference type="PANTHER" id="PTHR11727">
    <property type="entry name" value="DIMETHYLADENOSINE TRANSFERASE"/>
    <property type="match status" value="1"/>
</dbReference>
<feature type="binding site" evidence="10">
    <location>
        <position position="537"/>
    </location>
    <ligand>
        <name>S-adenosyl-L-methionine</name>
        <dbReference type="ChEBI" id="CHEBI:59789"/>
    </ligand>
</feature>
<evidence type="ECO:0000256" key="7">
    <source>
        <dbReference type="ARBA" id="ARBA00023015"/>
    </source>
</evidence>
<dbReference type="Gene3D" id="1.10.10.60">
    <property type="entry name" value="Homeodomain-like"/>
    <property type="match status" value="1"/>
</dbReference>
<evidence type="ECO:0000256" key="6">
    <source>
        <dbReference type="ARBA" id="ARBA00022884"/>
    </source>
</evidence>
<feature type="binding site" evidence="10">
    <location>
        <position position="585"/>
    </location>
    <ligand>
        <name>S-adenosyl-L-methionine</name>
        <dbReference type="ChEBI" id="CHEBI:59789"/>
    </ligand>
</feature>
<dbReference type="SUPFAM" id="SSF53335">
    <property type="entry name" value="S-adenosyl-L-methionine-dependent methyltransferases"/>
    <property type="match status" value="1"/>
</dbReference>
<keyword evidence="4 10" id="KW-0808">Transferase</keyword>
<dbReference type="FunFam" id="3.40.50.150:FF:000265">
    <property type="entry name" value="rRNA adenine N(6)-methyltransferase"/>
    <property type="match status" value="1"/>
</dbReference>
<keyword evidence="9" id="KW-0539">Nucleus</keyword>
<organism evidence="14 15">
    <name type="scientific">Artemisia annua</name>
    <name type="common">Sweet wormwood</name>
    <dbReference type="NCBI Taxonomy" id="35608"/>
    <lineage>
        <taxon>Eukaryota</taxon>
        <taxon>Viridiplantae</taxon>
        <taxon>Streptophyta</taxon>
        <taxon>Embryophyta</taxon>
        <taxon>Tracheophyta</taxon>
        <taxon>Spermatophyta</taxon>
        <taxon>Magnoliopsida</taxon>
        <taxon>eudicotyledons</taxon>
        <taxon>Gunneridae</taxon>
        <taxon>Pentapetalae</taxon>
        <taxon>asterids</taxon>
        <taxon>campanulids</taxon>
        <taxon>Asterales</taxon>
        <taxon>Asteraceae</taxon>
        <taxon>Asteroideae</taxon>
        <taxon>Anthemideae</taxon>
        <taxon>Artemisiinae</taxon>
        <taxon>Artemisia</taxon>
    </lineage>
</organism>
<dbReference type="Pfam" id="PF00249">
    <property type="entry name" value="Myb_DNA-binding"/>
    <property type="match status" value="1"/>
</dbReference>
<keyword evidence="3 10" id="KW-0489">Methyltransferase</keyword>